<dbReference type="AlphaFoldDB" id="A0A4U1D3P1"/>
<dbReference type="RefSeq" id="WP_136831399.1">
    <property type="nucleotide sequence ID" value="NZ_SWBM01000002.1"/>
</dbReference>
<protein>
    <recommendedName>
        <fullName evidence="3">YwpF-like protein</fullName>
    </recommendedName>
</protein>
<evidence type="ECO:0000313" key="2">
    <source>
        <dbReference type="Proteomes" id="UP000307756"/>
    </source>
</evidence>
<accession>A0A4U1D3P1</accession>
<dbReference type="Pfam" id="PF14183">
    <property type="entry name" value="YwpF"/>
    <property type="match status" value="1"/>
</dbReference>
<organism evidence="1 2">
    <name type="scientific">Robertmurraya kyonggiensis</name>
    <dbReference type="NCBI Taxonomy" id="1037680"/>
    <lineage>
        <taxon>Bacteria</taxon>
        <taxon>Bacillati</taxon>
        <taxon>Bacillota</taxon>
        <taxon>Bacilli</taxon>
        <taxon>Bacillales</taxon>
        <taxon>Bacillaceae</taxon>
        <taxon>Robertmurraya</taxon>
    </lineage>
</organism>
<dbReference type="EMBL" id="SWBM01000002">
    <property type="protein sequence ID" value="TKC16962.1"/>
    <property type="molecule type" value="Genomic_DNA"/>
</dbReference>
<reference evidence="1 2" key="1">
    <citation type="journal article" date="2011" name="J. Microbiol.">
        <title>Bacillus kyonggiensis sp. nov., isolated from soil of a lettuce field.</title>
        <authorList>
            <person name="Dong K."/>
            <person name="Lee S."/>
        </authorList>
    </citation>
    <scope>NUCLEOTIDE SEQUENCE [LARGE SCALE GENOMIC DNA]</scope>
    <source>
        <strain evidence="1 2">NB22</strain>
    </source>
</reference>
<gene>
    <name evidence="1" type="ORF">FA727_12925</name>
</gene>
<evidence type="ECO:0008006" key="3">
    <source>
        <dbReference type="Google" id="ProtNLM"/>
    </source>
</evidence>
<name>A0A4U1D3P1_9BACI</name>
<comment type="caution">
    <text evidence="1">The sequence shown here is derived from an EMBL/GenBank/DDBJ whole genome shotgun (WGS) entry which is preliminary data.</text>
</comment>
<sequence>MKTFKLISLQIVKQDEWLDVPLEDGLIINKEDENNTWLMECYTDKSFYDLFYECIDQEKELLVQAVITKKENDPAPFKVKARSLQTFDNHISVLLEGTLKRAKNHYAELLLGDLLEKGLTGDDLLDEFKSKMVTRPKLTAKEQKTP</sequence>
<keyword evidence="2" id="KW-1185">Reference proteome</keyword>
<evidence type="ECO:0000313" key="1">
    <source>
        <dbReference type="EMBL" id="TKC16962.1"/>
    </source>
</evidence>
<dbReference type="InterPro" id="IPR025573">
    <property type="entry name" value="YwpF"/>
</dbReference>
<dbReference type="OrthoDB" id="2427395at2"/>
<proteinExistence type="predicted"/>
<dbReference type="Proteomes" id="UP000307756">
    <property type="component" value="Unassembled WGS sequence"/>
</dbReference>